<dbReference type="OrthoDB" id="9782828at2"/>
<dbReference type="InterPro" id="IPR020624">
    <property type="entry name" value="Schiff_base-form_aldolases_CS"/>
</dbReference>
<evidence type="ECO:0000256" key="10">
    <source>
        <dbReference type="ARBA" id="ARBA00023270"/>
    </source>
</evidence>
<keyword evidence="17" id="KW-1185">Reference proteome</keyword>
<evidence type="ECO:0000256" key="6">
    <source>
        <dbReference type="ARBA" id="ARBA00022605"/>
    </source>
</evidence>
<comment type="subcellular location">
    <subcellularLocation>
        <location evidence="12">Cytoplasm</location>
    </subcellularLocation>
</comment>
<evidence type="ECO:0000256" key="5">
    <source>
        <dbReference type="ARBA" id="ARBA00022490"/>
    </source>
</evidence>
<dbReference type="HAMAP" id="MF_00418">
    <property type="entry name" value="DapA"/>
    <property type="match status" value="1"/>
</dbReference>
<dbReference type="GO" id="GO:0008840">
    <property type="term" value="F:4-hydroxy-tetrahydrodipicolinate synthase activity"/>
    <property type="evidence" value="ECO:0007669"/>
    <property type="project" value="UniProtKB-UniRule"/>
</dbReference>
<dbReference type="SUPFAM" id="SSF51569">
    <property type="entry name" value="Aldolase"/>
    <property type="match status" value="1"/>
</dbReference>
<gene>
    <name evidence="12 16" type="primary">dapA</name>
    <name evidence="16" type="ORF">HMPREF1250_0501</name>
</gene>
<dbReference type="RefSeq" id="WP_023054562.1">
    <property type="nucleotide sequence ID" value="NZ_AWXA01000059.1"/>
</dbReference>
<feature type="site" description="Part of a proton relay during catalysis" evidence="12">
    <location>
        <position position="109"/>
    </location>
</feature>
<keyword evidence="9 12" id="KW-0456">Lyase</keyword>
<comment type="pathway">
    <text evidence="2 12">Amino-acid biosynthesis; L-lysine biosynthesis via DAP pathway; (S)-tetrahydrodipicolinate from L-aspartate: step 3/4.</text>
</comment>
<dbReference type="PANTHER" id="PTHR12128:SF66">
    <property type="entry name" value="4-HYDROXY-2-OXOGLUTARATE ALDOLASE, MITOCHONDRIAL"/>
    <property type="match status" value="1"/>
</dbReference>
<dbReference type="EC" id="4.3.3.7" evidence="4 12"/>
<keyword evidence="5 12" id="KW-0963">Cytoplasm</keyword>
<dbReference type="EMBL" id="AWXA01000059">
    <property type="protein sequence ID" value="ERT56635.1"/>
    <property type="molecule type" value="Genomic_DNA"/>
</dbReference>
<comment type="subunit">
    <text evidence="12">Homotetramer; dimer of dimers.</text>
</comment>
<dbReference type="PROSITE" id="PS00666">
    <property type="entry name" value="DHDPS_2"/>
    <property type="match status" value="1"/>
</dbReference>
<feature type="site" description="Part of a proton relay during catalysis" evidence="12">
    <location>
        <position position="46"/>
    </location>
</feature>
<evidence type="ECO:0000256" key="8">
    <source>
        <dbReference type="ARBA" id="ARBA00023154"/>
    </source>
</evidence>
<dbReference type="InterPro" id="IPR020625">
    <property type="entry name" value="Schiff_base-form_aldolases_AS"/>
</dbReference>
<evidence type="ECO:0000256" key="12">
    <source>
        <dbReference type="HAMAP-Rule" id="MF_00418"/>
    </source>
</evidence>
<evidence type="ECO:0000256" key="7">
    <source>
        <dbReference type="ARBA" id="ARBA00022915"/>
    </source>
</evidence>
<reference evidence="16 17" key="1">
    <citation type="submission" date="2013-09" db="EMBL/GenBank/DDBJ databases">
        <authorList>
            <person name="Durkin A.S."/>
            <person name="Haft D.R."/>
            <person name="McCorrison J."/>
            <person name="Torralba M."/>
            <person name="Gillis M."/>
            <person name="Haft D.H."/>
            <person name="Methe B."/>
            <person name="Sutton G."/>
            <person name="Nelson K.E."/>
        </authorList>
    </citation>
    <scope>NUCLEOTIDE SEQUENCE [LARGE SCALE GENOMIC DNA]</scope>
    <source>
        <strain evidence="16 17">BV3C16-1</strain>
    </source>
</reference>
<dbReference type="InterPro" id="IPR002220">
    <property type="entry name" value="DapA-like"/>
</dbReference>
<comment type="catalytic activity">
    <reaction evidence="11 12">
        <text>L-aspartate 4-semialdehyde + pyruvate = (2S,4S)-4-hydroxy-2,3,4,5-tetrahydrodipicolinate + H2O + H(+)</text>
        <dbReference type="Rhea" id="RHEA:34171"/>
        <dbReference type="ChEBI" id="CHEBI:15361"/>
        <dbReference type="ChEBI" id="CHEBI:15377"/>
        <dbReference type="ChEBI" id="CHEBI:15378"/>
        <dbReference type="ChEBI" id="CHEBI:67139"/>
        <dbReference type="ChEBI" id="CHEBI:537519"/>
        <dbReference type="EC" id="4.3.3.7"/>
    </reaction>
</comment>
<evidence type="ECO:0000256" key="2">
    <source>
        <dbReference type="ARBA" id="ARBA00005120"/>
    </source>
</evidence>
<comment type="caution">
    <text evidence="16">The sequence shown here is derived from an EMBL/GenBank/DDBJ whole genome shotgun (WGS) entry which is preliminary data.</text>
</comment>
<evidence type="ECO:0000256" key="3">
    <source>
        <dbReference type="ARBA" id="ARBA00007592"/>
    </source>
</evidence>
<evidence type="ECO:0000256" key="14">
    <source>
        <dbReference type="PIRSR" id="PIRSR001365-1"/>
    </source>
</evidence>
<dbReference type="PIRSF" id="PIRSF001365">
    <property type="entry name" value="DHDPS"/>
    <property type="match status" value="1"/>
</dbReference>
<dbReference type="PRINTS" id="PR00146">
    <property type="entry name" value="DHPICSNTHASE"/>
</dbReference>
<dbReference type="eggNOG" id="COG0329">
    <property type="taxonomic scope" value="Bacteria"/>
</dbReference>
<keyword evidence="7 12" id="KW-0220">Diaminopimelate biosynthesis</keyword>
<evidence type="ECO:0000256" key="4">
    <source>
        <dbReference type="ARBA" id="ARBA00012086"/>
    </source>
</evidence>
<dbReference type="Pfam" id="PF00701">
    <property type="entry name" value="DHDPS"/>
    <property type="match status" value="1"/>
</dbReference>
<organism evidence="16 17">
    <name type="scientific">Megasphaera vaginalis</name>
    <name type="common">ex Srinivasan et al. 2021</name>
    <dbReference type="NCBI Taxonomy" id="1111454"/>
    <lineage>
        <taxon>Bacteria</taxon>
        <taxon>Bacillati</taxon>
        <taxon>Bacillota</taxon>
        <taxon>Negativicutes</taxon>
        <taxon>Veillonellales</taxon>
        <taxon>Veillonellaceae</taxon>
        <taxon>Megasphaera</taxon>
    </lineage>
</organism>
<keyword evidence="6 12" id="KW-0028">Amino-acid biosynthesis</keyword>
<feature type="binding site" evidence="12 15">
    <location>
        <position position="206"/>
    </location>
    <ligand>
        <name>pyruvate</name>
        <dbReference type="ChEBI" id="CHEBI:15361"/>
    </ligand>
</feature>
<dbReference type="PATRIC" id="fig|1111454.3.peg.2125"/>
<dbReference type="AlphaFoldDB" id="U7UBB2"/>
<dbReference type="NCBIfam" id="TIGR00674">
    <property type="entry name" value="dapA"/>
    <property type="match status" value="1"/>
</dbReference>
<dbReference type="GO" id="GO:0019877">
    <property type="term" value="P:diaminopimelate biosynthetic process"/>
    <property type="evidence" value="ECO:0007669"/>
    <property type="project" value="UniProtKB-UniRule"/>
</dbReference>
<dbReference type="InterPro" id="IPR013785">
    <property type="entry name" value="Aldolase_TIM"/>
</dbReference>
<dbReference type="InterPro" id="IPR005263">
    <property type="entry name" value="DapA"/>
</dbReference>
<proteinExistence type="inferred from homology"/>
<feature type="active site" description="Schiff-base intermediate with substrate" evidence="12 14">
    <location>
        <position position="164"/>
    </location>
</feature>
<protein>
    <recommendedName>
        <fullName evidence="4 12">4-hydroxy-tetrahydrodipicolinate synthase</fullName>
        <shortName evidence="12">HTPA synthase</shortName>
        <ecNumber evidence="4 12">4.3.3.7</ecNumber>
    </recommendedName>
</protein>
<evidence type="ECO:0000256" key="11">
    <source>
        <dbReference type="ARBA" id="ARBA00047836"/>
    </source>
</evidence>
<keyword evidence="8 12" id="KW-0457">Lysine biosynthesis</keyword>
<dbReference type="GO" id="GO:0005829">
    <property type="term" value="C:cytosol"/>
    <property type="evidence" value="ECO:0007669"/>
    <property type="project" value="TreeGrafter"/>
</dbReference>
<comment type="function">
    <text evidence="1 12">Catalyzes the condensation of (S)-aspartate-beta-semialdehyde [(S)-ASA] and pyruvate to 4-hydroxy-tetrahydrodipicolinate (HTPA).</text>
</comment>
<sequence>MLTFGNVITAMITPFHDDGSVNYEGAVDLAKHYVRHGSDGILIAGTTGEGATMTVAEKLRLFRDISAAVGDEVLVMGNVGSNDTAATVAFAKEAEKTGVDCLLVIVPYYNKPNQDGCYAHFAAVAKATDKPIIIYNVPGRTGGKILPETVVRLAHDFPNIIGVKEASGDLDAATIIARDTADNFNVYSGDDSLTLPILSVGGTGVISVASHIIGPQMNEMIRAYKAGDIGKAAAMHQKYLAVMTGIFCTVNPTPIKTCCRMLGLPAGPFRLPMVDASPEVASFLKKMMEDAEIL</sequence>
<dbReference type="STRING" id="1111454.HMPREF1250_0501"/>
<comment type="similarity">
    <text evidence="3 12 13">Belongs to the DapA family.</text>
</comment>
<keyword evidence="10 12" id="KW-0704">Schiff base</keyword>
<evidence type="ECO:0000313" key="17">
    <source>
        <dbReference type="Proteomes" id="UP000017090"/>
    </source>
</evidence>
<comment type="caution">
    <text evidence="12">Was originally thought to be a dihydrodipicolinate synthase (DHDPS), catalyzing the condensation of (S)-aspartate-beta-semialdehyde [(S)-ASA] and pyruvate to dihydrodipicolinate (DHDP). However, it was shown in E.coli that the product of the enzymatic reaction is not dihydrodipicolinate but in fact (4S)-4-hydroxy-2,3,4,5-tetrahydro-(2S)-dipicolinic acid (HTPA), and that the consecutive dehydration reaction leading to DHDP is not spontaneous but catalyzed by DapB.</text>
</comment>
<dbReference type="Proteomes" id="UP000017090">
    <property type="component" value="Unassembled WGS sequence"/>
</dbReference>
<evidence type="ECO:0000256" key="1">
    <source>
        <dbReference type="ARBA" id="ARBA00003294"/>
    </source>
</evidence>
<evidence type="ECO:0000256" key="9">
    <source>
        <dbReference type="ARBA" id="ARBA00023239"/>
    </source>
</evidence>
<accession>U7UBB2</accession>
<dbReference type="CDD" id="cd00950">
    <property type="entry name" value="DHDPS"/>
    <property type="match status" value="1"/>
</dbReference>
<dbReference type="PANTHER" id="PTHR12128">
    <property type="entry name" value="DIHYDRODIPICOLINATE SYNTHASE"/>
    <property type="match status" value="1"/>
</dbReference>
<name>U7UBB2_9FIRM</name>
<dbReference type="PROSITE" id="PS00665">
    <property type="entry name" value="DHDPS_1"/>
    <property type="match status" value="1"/>
</dbReference>
<dbReference type="SMART" id="SM01130">
    <property type="entry name" value="DHDPS"/>
    <property type="match status" value="1"/>
</dbReference>
<evidence type="ECO:0000313" key="16">
    <source>
        <dbReference type="EMBL" id="ERT56635.1"/>
    </source>
</evidence>
<dbReference type="Gene3D" id="3.20.20.70">
    <property type="entry name" value="Aldolase class I"/>
    <property type="match status" value="1"/>
</dbReference>
<feature type="active site" description="Proton donor/acceptor" evidence="12 14">
    <location>
        <position position="135"/>
    </location>
</feature>
<dbReference type="GO" id="GO:0009089">
    <property type="term" value="P:lysine biosynthetic process via diaminopimelate"/>
    <property type="evidence" value="ECO:0007669"/>
    <property type="project" value="UniProtKB-UniRule"/>
</dbReference>
<dbReference type="UniPathway" id="UPA00034">
    <property type="reaction ID" value="UER00017"/>
</dbReference>
<evidence type="ECO:0000256" key="15">
    <source>
        <dbReference type="PIRSR" id="PIRSR001365-2"/>
    </source>
</evidence>
<feature type="binding site" evidence="12 15">
    <location>
        <position position="47"/>
    </location>
    <ligand>
        <name>pyruvate</name>
        <dbReference type="ChEBI" id="CHEBI:15361"/>
    </ligand>
</feature>
<evidence type="ECO:0000256" key="13">
    <source>
        <dbReference type="PIRNR" id="PIRNR001365"/>
    </source>
</evidence>